<feature type="compositionally biased region" description="Polar residues" evidence="1">
    <location>
        <begin position="143"/>
        <end position="154"/>
    </location>
</feature>
<proteinExistence type="predicted"/>
<keyword evidence="3" id="KW-1185">Reference proteome</keyword>
<reference evidence="2 3" key="1">
    <citation type="submission" date="2016-12" db="EMBL/GenBank/DDBJ databases">
        <title>Study of bacterial adaptation to deep sea.</title>
        <authorList>
            <person name="Song J."/>
            <person name="Yoshizawa S."/>
            <person name="Kogure K."/>
        </authorList>
    </citation>
    <scope>NUCLEOTIDE SEQUENCE [LARGE SCALE GENOMIC DNA]</scope>
    <source>
        <strain evidence="2 3">SAORIC-165</strain>
    </source>
</reference>
<dbReference type="AlphaFoldDB" id="A0A2S7U0H3"/>
<evidence type="ECO:0000256" key="1">
    <source>
        <dbReference type="SAM" id="MobiDB-lite"/>
    </source>
</evidence>
<feature type="region of interest" description="Disordered" evidence="1">
    <location>
        <begin position="133"/>
        <end position="154"/>
    </location>
</feature>
<sequence length="154" mass="17988">MTRTSIDANFSQRFFNPLFELFPISDHQRDCHGLSDFEYLQMGIERCISSAVSGNGFVQNYRKLDGKKVTVSHIFESIKSGRRLKHQRHMNQLMKIPLREHITDELSRIDELKKWHLLAGDVTIKKRPFSSLRPHPMRLLSENHPSQQQDTSLS</sequence>
<dbReference type="EMBL" id="MQWA01000001">
    <property type="protein sequence ID" value="PQJ27822.1"/>
    <property type="molecule type" value="Genomic_DNA"/>
</dbReference>
<gene>
    <name evidence="2" type="ORF">BSZ32_04450</name>
</gene>
<evidence type="ECO:0000313" key="3">
    <source>
        <dbReference type="Proteomes" id="UP000239907"/>
    </source>
</evidence>
<dbReference type="Proteomes" id="UP000239907">
    <property type="component" value="Unassembled WGS sequence"/>
</dbReference>
<name>A0A2S7U0H3_9BACT</name>
<protein>
    <submittedName>
        <fullName evidence="2">Uncharacterized protein</fullName>
    </submittedName>
</protein>
<accession>A0A2S7U0H3</accession>
<dbReference type="RefSeq" id="WP_105042313.1">
    <property type="nucleotide sequence ID" value="NZ_MQWA01000001.1"/>
</dbReference>
<organism evidence="2 3">
    <name type="scientific">Rubritalea profundi</name>
    <dbReference type="NCBI Taxonomy" id="1658618"/>
    <lineage>
        <taxon>Bacteria</taxon>
        <taxon>Pseudomonadati</taxon>
        <taxon>Verrucomicrobiota</taxon>
        <taxon>Verrucomicrobiia</taxon>
        <taxon>Verrucomicrobiales</taxon>
        <taxon>Rubritaleaceae</taxon>
        <taxon>Rubritalea</taxon>
    </lineage>
</organism>
<evidence type="ECO:0000313" key="2">
    <source>
        <dbReference type="EMBL" id="PQJ27822.1"/>
    </source>
</evidence>
<comment type="caution">
    <text evidence="2">The sequence shown here is derived from an EMBL/GenBank/DDBJ whole genome shotgun (WGS) entry which is preliminary data.</text>
</comment>